<dbReference type="GO" id="GO:0007155">
    <property type="term" value="P:cell adhesion"/>
    <property type="evidence" value="ECO:0007669"/>
    <property type="project" value="UniProtKB-KW"/>
</dbReference>
<evidence type="ECO:0000256" key="6">
    <source>
        <dbReference type="ARBA" id="ARBA00022949"/>
    </source>
</evidence>
<evidence type="ECO:0000259" key="9">
    <source>
        <dbReference type="PROSITE" id="PS50042"/>
    </source>
</evidence>
<protein>
    <recommendedName>
        <fullName evidence="9">Cyclic nucleotide-binding domain-containing protein</fullName>
    </recommendedName>
</protein>
<dbReference type="EMBL" id="HBEF01016891">
    <property type="protein sequence ID" value="CAD8338402.1"/>
    <property type="molecule type" value="Transcribed_RNA"/>
</dbReference>
<name>A0A7R9ZPB4_9STRA</name>
<comment type="subcellular location">
    <subcellularLocation>
        <location evidence="2">Cell junction</location>
        <location evidence="2">Tight junction</location>
    </subcellularLocation>
    <subcellularLocation>
        <location evidence="1">Lateral cell membrane</location>
    </subcellularLocation>
</comment>
<dbReference type="InterPro" id="IPR014710">
    <property type="entry name" value="RmlC-like_jellyroll"/>
</dbReference>
<organism evidence="10">
    <name type="scientific">Craspedostauros australis</name>
    <dbReference type="NCBI Taxonomy" id="1486917"/>
    <lineage>
        <taxon>Eukaryota</taxon>
        <taxon>Sar</taxon>
        <taxon>Stramenopiles</taxon>
        <taxon>Ochrophyta</taxon>
        <taxon>Bacillariophyta</taxon>
        <taxon>Bacillariophyceae</taxon>
        <taxon>Bacillariophycidae</taxon>
        <taxon>Naviculales</taxon>
        <taxon>Naviculaceae</taxon>
        <taxon>Craspedostauros</taxon>
    </lineage>
</organism>
<dbReference type="SUPFAM" id="SSF51206">
    <property type="entry name" value="cAMP-binding domain-like"/>
    <property type="match status" value="1"/>
</dbReference>
<feature type="domain" description="Cyclic nucleotide-binding" evidence="9">
    <location>
        <begin position="14"/>
        <end position="156"/>
    </location>
</feature>
<accession>A0A7R9ZPB4</accession>
<gene>
    <name evidence="10" type="ORF">CAUS1442_LOCUS10531</name>
</gene>
<evidence type="ECO:0000256" key="7">
    <source>
        <dbReference type="ARBA" id="ARBA00023180"/>
    </source>
</evidence>
<evidence type="ECO:0000256" key="1">
    <source>
        <dbReference type="ARBA" id="ARBA00004124"/>
    </source>
</evidence>
<evidence type="ECO:0000256" key="8">
    <source>
        <dbReference type="SAM" id="MobiDB-lite"/>
    </source>
</evidence>
<dbReference type="InterPro" id="IPR018490">
    <property type="entry name" value="cNMP-bd_dom_sf"/>
</dbReference>
<dbReference type="GO" id="GO:0030552">
    <property type="term" value="F:cAMP binding"/>
    <property type="evidence" value="ECO:0007669"/>
    <property type="project" value="TreeGrafter"/>
</dbReference>
<keyword evidence="7" id="KW-0325">Glycoprotein</keyword>
<evidence type="ECO:0000256" key="2">
    <source>
        <dbReference type="ARBA" id="ARBA00004435"/>
    </source>
</evidence>
<evidence type="ECO:0000256" key="5">
    <source>
        <dbReference type="ARBA" id="ARBA00022889"/>
    </source>
</evidence>
<keyword evidence="3" id="KW-0796">Tight junction</keyword>
<dbReference type="InterPro" id="IPR000595">
    <property type="entry name" value="cNMP-bd_dom"/>
</dbReference>
<keyword evidence="4" id="KW-0217">Developmental protein</keyword>
<dbReference type="GO" id="GO:0005923">
    <property type="term" value="C:bicellular tight junction"/>
    <property type="evidence" value="ECO:0007669"/>
    <property type="project" value="UniProtKB-SubCell"/>
</dbReference>
<sequence length="228" mass="25857">MSDDEEDIFVEHFMLHGVTPKQFERIMKSAKRIPVPQGQFLIRKGEPMENLFLVVKGSTRAHILGRHLTAASTDHIRKGETREGGNSGAWIGEMAFLDYYWAKQQGQESEEVSKSIYTICAHTDCEVLAWSHSDMESLMESSTDVRAALTRAMTSALVGKVVNMTISRSSKVLPNWSSWLADWRSSDGLTVRLHSVEGLPEDKRGFRLEPEQQQQQQQQQLQQQPRVA</sequence>
<dbReference type="GO" id="GO:0016328">
    <property type="term" value="C:lateral plasma membrane"/>
    <property type="evidence" value="ECO:0007669"/>
    <property type="project" value="UniProtKB-SubCell"/>
</dbReference>
<proteinExistence type="predicted"/>
<keyword evidence="6" id="KW-0965">Cell junction</keyword>
<feature type="compositionally biased region" description="Low complexity" evidence="8">
    <location>
        <begin position="212"/>
        <end position="228"/>
    </location>
</feature>
<keyword evidence="5" id="KW-0130">Cell adhesion</keyword>
<evidence type="ECO:0000256" key="3">
    <source>
        <dbReference type="ARBA" id="ARBA00022427"/>
    </source>
</evidence>
<reference evidence="10" key="1">
    <citation type="submission" date="2021-01" db="EMBL/GenBank/DDBJ databases">
        <authorList>
            <person name="Corre E."/>
            <person name="Pelletier E."/>
            <person name="Niang G."/>
            <person name="Scheremetjew M."/>
            <person name="Finn R."/>
            <person name="Kale V."/>
            <person name="Holt S."/>
            <person name="Cochrane G."/>
            <person name="Meng A."/>
            <person name="Brown T."/>
            <person name="Cohen L."/>
        </authorList>
    </citation>
    <scope>NUCLEOTIDE SEQUENCE</scope>
    <source>
        <strain evidence="10">CCMP3328</strain>
    </source>
</reference>
<feature type="region of interest" description="Disordered" evidence="8">
    <location>
        <begin position="202"/>
        <end position="228"/>
    </location>
</feature>
<dbReference type="PANTHER" id="PTHR12101">
    <property type="entry name" value="POPEYE DOMAIN CONTAINING PROTEIN"/>
    <property type="match status" value="1"/>
</dbReference>
<dbReference type="Gene3D" id="2.60.120.10">
    <property type="entry name" value="Jelly Rolls"/>
    <property type="match status" value="1"/>
</dbReference>
<dbReference type="InterPro" id="IPR006916">
    <property type="entry name" value="POPDC1-3"/>
</dbReference>
<evidence type="ECO:0000256" key="4">
    <source>
        <dbReference type="ARBA" id="ARBA00022473"/>
    </source>
</evidence>
<dbReference type="PROSITE" id="PS50042">
    <property type="entry name" value="CNMP_BINDING_3"/>
    <property type="match status" value="1"/>
</dbReference>
<dbReference type="PANTHER" id="PTHR12101:SF17">
    <property type="entry name" value="BLOOD VESSEL EPICARDIAL SUBSTANCE"/>
    <property type="match status" value="1"/>
</dbReference>
<dbReference type="AlphaFoldDB" id="A0A7R9ZPB4"/>
<evidence type="ECO:0000313" key="10">
    <source>
        <dbReference type="EMBL" id="CAD8338402.1"/>
    </source>
</evidence>
<dbReference type="Pfam" id="PF00027">
    <property type="entry name" value="cNMP_binding"/>
    <property type="match status" value="1"/>
</dbReference>
<dbReference type="CDD" id="cd00038">
    <property type="entry name" value="CAP_ED"/>
    <property type="match status" value="1"/>
</dbReference>